<accession>A0ABT2TNH9</accession>
<comment type="caution">
    <text evidence="1">The sequence shown here is derived from an EMBL/GenBank/DDBJ whole genome shotgun (WGS) entry which is preliminary data.</text>
</comment>
<sequence length="285" mass="32493">MMEENKTPYQKHNFLFFGGVQEPSSIDVGGTIAYLDGFGLGSNPLEQARKSEENALHIEDNYLPDREGVHYCDFCAAVITGVEYEVLDSGLERCLQCASSALRTQEQFVALYKKVHQNMEAFFGINLNIPVTVRMVNASKIAKMTGMRLVPSPGFDPRVLGFARRDKNGFSLYIENGSPKIAAVATMAHELTHIWQYVNWNDKLLVRQYGARNQLEIYEGMAKWVEIQYLLYINEIAYAKRQEIITLHRDDEYGRGFIKYRMRYPLTYGTEIGAETPFCNSKAPL</sequence>
<evidence type="ECO:0000313" key="2">
    <source>
        <dbReference type="Proteomes" id="UP001652442"/>
    </source>
</evidence>
<dbReference type="RefSeq" id="WP_158426414.1">
    <property type="nucleotide sequence ID" value="NZ_JAOQJQ010000010.1"/>
</dbReference>
<name>A0ABT2TNH9_9FIRM</name>
<evidence type="ECO:0000313" key="1">
    <source>
        <dbReference type="EMBL" id="MCU6763775.1"/>
    </source>
</evidence>
<organism evidence="1 2">
    <name type="scientific">Brotonthovivens ammoniilytica</name>
    <dbReference type="NCBI Taxonomy" id="2981725"/>
    <lineage>
        <taxon>Bacteria</taxon>
        <taxon>Bacillati</taxon>
        <taxon>Bacillota</taxon>
        <taxon>Clostridia</taxon>
        <taxon>Lachnospirales</taxon>
        <taxon>Lachnospiraceae</taxon>
        <taxon>Brotonthovivens</taxon>
    </lineage>
</organism>
<protein>
    <submittedName>
        <fullName evidence="1">Uncharacterized protein</fullName>
    </submittedName>
</protein>
<proteinExistence type="predicted"/>
<keyword evidence="2" id="KW-1185">Reference proteome</keyword>
<gene>
    <name evidence="1" type="ORF">OCV88_15830</name>
</gene>
<dbReference type="EMBL" id="JAOQJQ010000010">
    <property type="protein sequence ID" value="MCU6763775.1"/>
    <property type="molecule type" value="Genomic_DNA"/>
</dbReference>
<reference evidence="1 2" key="1">
    <citation type="journal article" date="2021" name="ISME Commun">
        <title>Automated analysis of genomic sequences facilitates high-throughput and comprehensive description of bacteria.</title>
        <authorList>
            <person name="Hitch T.C.A."/>
        </authorList>
    </citation>
    <scope>NUCLEOTIDE SEQUENCE [LARGE SCALE GENOMIC DNA]</scope>
    <source>
        <strain evidence="1 2">Sanger_109</strain>
    </source>
</reference>
<dbReference type="Proteomes" id="UP001652442">
    <property type="component" value="Unassembled WGS sequence"/>
</dbReference>